<feature type="non-terminal residue" evidence="4">
    <location>
        <position position="88"/>
    </location>
</feature>
<protein>
    <recommendedName>
        <fullName evidence="3">NodB homology domain-containing protein</fullName>
    </recommendedName>
</protein>
<dbReference type="InterPro" id="IPR011330">
    <property type="entry name" value="Glyco_hydro/deAcase_b/a-brl"/>
</dbReference>
<dbReference type="GO" id="GO:0016810">
    <property type="term" value="F:hydrolase activity, acting on carbon-nitrogen (but not peptide) bonds"/>
    <property type="evidence" value="ECO:0007669"/>
    <property type="project" value="InterPro"/>
</dbReference>
<dbReference type="PANTHER" id="PTHR34216:SF3">
    <property type="entry name" value="POLY-BETA-1,6-N-ACETYL-D-GLUCOSAMINE N-DEACETYLASE"/>
    <property type="match status" value="1"/>
</dbReference>
<dbReference type="Gene3D" id="3.20.20.370">
    <property type="entry name" value="Glycoside hydrolase/deacetylase"/>
    <property type="match status" value="1"/>
</dbReference>
<keyword evidence="2" id="KW-0732">Signal</keyword>
<sequence length="88" mass="10045">MKEVKKLPELGWDFQCHTHTHPHLSNLTDAEIRAELEKVNESFQAAGLPVPEHHTYPYGDHNATVKSIVTEYRKSGRTASENMETYPV</sequence>
<dbReference type="InterPro" id="IPR002509">
    <property type="entry name" value="NODB_dom"/>
</dbReference>
<evidence type="ECO:0000313" key="4">
    <source>
        <dbReference type="EMBL" id="GAI30555.1"/>
    </source>
</evidence>
<dbReference type="GO" id="GO:0005975">
    <property type="term" value="P:carbohydrate metabolic process"/>
    <property type="evidence" value="ECO:0007669"/>
    <property type="project" value="InterPro"/>
</dbReference>
<comment type="subcellular location">
    <subcellularLocation>
        <location evidence="1">Secreted</location>
    </subcellularLocation>
</comment>
<evidence type="ECO:0000259" key="3">
    <source>
        <dbReference type="PROSITE" id="PS51677"/>
    </source>
</evidence>
<dbReference type="PANTHER" id="PTHR34216">
    <property type="match status" value="1"/>
</dbReference>
<dbReference type="AlphaFoldDB" id="X1NUV6"/>
<dbReference type="EMBL" id="BARV01018083">
    <property type="protein sequence ID" value="GAI30555.1"/>
    <property type="molecule type" value="Genomic_DNA"/>
</dbReference>
<accession>X1NUV6</accession>
<evidence type="ECO:0000256" key="2">
    <source>
        <dbReference type="ARBA" id="ARBA00022729"/>
    </source>
</evidence>
<name>X1NUV6_9ZZZZ</name>
<gene>
    <name evidence="4" type="ORF">S06H3_30667</name>
</gene>
<dbReference type="GO" id="GO:0005576">
    <property type="term" value="C:extracellular region"/>
    <property type="evidence" value="ECO:0007669"/>
    <property type="project" value="UniProtKB-SubCell"/>
</dbReference>
<dbReference type="Pfam" id="PF01522">
    <property type="entry name" value="Polysacc_deac_1"/>
    <property type="match status" value="1"/>
</dbReference>
<organism evidence="4">
    <name type="scientific">marine sediment metagenome</name>
    <dbReference type="NCBI Taxonomy" id="412755"/>
    <lineage>
        <taxon>unclassified sequences</taxon>
        <taxon>metagenomes</taxon>
        <taxon>ecological metagenomes</taxon>
    </lineage>
</organism>
<reference evidence="4" key="1">
    <citation type="journal article" date="2014" name="Front. Microbiol.">
        <title>High frequency of phylogenetically diverse reductive dehalogenase-homologous genes in deep subseafloor sedimentary metagenomes.</title>
        <authorList>
            <person name="Kawai M."/>
            <person name="Futagami T."/>
            <person name="Toyoda A."/>
            <person name="Takaki Y."/>
            <person name="Nishi S."/>
            <person name="Hori S."/>
            <person name="Arai W."/>
            <person name="Tsubouchi T."/>
            <person name="Morono Y."/>
            <person name="Uchiyama I."/>
            <person name="Ito T."/>
            <person name="Fujiyama A."/>
            <person name="Inagaki F."/>
            <person name="Takami H."/>
        </authorList>
    </citation>
    <scope>NUCLEOTIDE SEQUENCE</scope>
    <source>
        <strain evidence="4">Expedition CK06-06</strain>
    </source>
</reference>
<comment type="caution">
    <text evidence="4">The sequence shown here is derived from an EMBL/GenBank/DDBJ whole genome shotgun (WGS) entry which is preliminary data.</text>
</comment>
<proteinExistence type="predicted"/>
<evidence type="ECO:0000256" key="1">
    <source>
        <dbReference type="ARBA" id="ARBA00004613"/>
    </source>
</evidence>
<dbReference type="PROSITE" id="PS51677">
    <property type="entry name" value="NODB"/>
    <property type="match status" value="1"/>
</dbReference>
<dbReference type="InterPro" id="IPR051398">
    <property type="entry name" value="Polysacch_Deacetylase"/>
</dbReference>
<dbReference type="SUPFAM" id="SSF88713">
    <property type="entry name" value="Glycoside hydrolase/deacetylase"/>
    <property type="match status" value="1"/>
</dbReference>
<feature type="domain" description="NodB homology" evidence="3">
    <location>
        <begin position="1"/>
        <end position="88"/>
    </location>
</feature>
<dbReference type="CDD" id="cd10918">
    <property type="entry name" value="CE4_NodB_like_5s_6s"/>
    <property type="match status" value="1"/>
</dbReference>